<evidence type="ECO:0000313" key="3">
    <source>
        <dbReference type="Proteomes" id="UP001142057"/>
    </source>
</evidence>
<name>A0ABT2IFH3_9FLAO</name>
<feature type="transmembrane region" description="Helical" evidence="1">
    <location>
        <begin position="21"/>
        <end position="44"/>
    </location>
</feature>
<evidence type="ECO:0000256" key="1">
    <source>
        <dbReference type="SAM" id="Phobius"/>
    </source>
</evidence>
<sequence>MKKLNVSQMENLNGSGNNQAVLCGIGIGLMFTPMFYLGAAVAAAGCLVSDSSN</sequence>
<evidence type="ECO:0000313" key="2">
    <source>
        <dbReference type="EMBL" id="MCT2407388.1"/>
    </source>
</evidence>
<dbReference type="EMBL" id="JANZQH010000003">
    <property type="protein sequence ID" value="MCT2407388.1"/>
    <property type="molecule type" value="Genomic_DNA"/>
</dbReference>
<keyword evidence="3" id="KW-1185">Reference proteome</keyword>
<keyword evidence="1" id="KW-0812">Transmembrane</keyword>
<proteinExistence type="predicted"/>
<organism evidence="2 3">
    <name type="scientific">Chryseobacterium pyrolae</name>
    <dbReference type="NCBI Taxonomy" id="2987481"/>
    <lineage>
        <taxon>Bacteria</taxon>
        <taxon>Pseudomonadati</taxon>
        <taxon>Bacteroidota</taxon>
        <taxon>Flavobacteriia</taxon>
        <taxon>Flavobacteriales</taxon>
        <taxon>Weeksellaceae</taxon>
        <taxon>Chryseobacterium group</taxon>
        <taxon>Chryseobacterium</taxon>
    </lineage>
</organism>
<reference evidence="2" key="1">
    <citation type="submission" date="2022-08" db="EMBL/GenBank/DDBJ databases">
        <title>Chryseobacterium antibioticum,isolated from the rhizosphere soil of Pyrola in Tibet.</title>
        <authorList>
            <person name="Kan Y."/>
        </authorList>
    </citation>
    <scope>NUCLEOTIDE SEQUENCE</scope>
    <source>
        <strain evidence="2">Pc2-12</strain>
    </source>
</reference>
<keyword evidence="1" id="KW-0472">Membrane</keyword>
<dbReference type="Proteomes" id="UP001142057">
    <property type="component" value="Unassembled WGS sequence"/>
</dbReference>
<protein>
    <recommendedName>
        <fullName evidence="4">Class IIb bacteriocin, lactobin A/cerein 7B family</fullName>
    </recommendedName>
</protein>
<comment type="caution">
    <text evidence="2">The sequence shown here is derived from an EMBL/GenBank/DDBJ whole genome shotgun (WGS) entry which is preliminary data.</text>
</comment>
<dbReference type="RefSeq" id="WP_259828501.1">
    <property type="nucleotide sequence ID" value="NZ_JANZQH010000003.1"/>
</dbReference>
<accession>A0ABT2IFH3</accession>
<evidence type="ECO:0008006" key="4">
    <source>
        <dbReference type="Google" id="ProtNLM"/>
    </source>
</evidence>
<gene>
    <name evidence="2" type="ORF">NZD88_07510</name>
</gene>
<keyword evidence="1" id="KW-1133">Transmembrane helix</keyword>